<keyword evidence="8" id="KW-1015">Disulfide bond</keyword>
<evidence type="ECO:0000313" key="13">
    <source>
        <dbReference type="Proteomes" id="UP000036951"/>
    </source>
</evidence>
<dbReference type="Pfam" id="PF03054">
    <property type="entry name" value="tRNA_Me_trans"/>
    <property type="match status" value="1"/>
</dbReference>
<dbReference type="GO" id="GO:0000049">
    <property type="term" value="F:tRNA binding"/>
    <property type="evidence" value="ECO:0007669"/>
    <property type="project" value="UniProtKB-KW"/>
</dbReference>
<evidence type="ECO:0000313" key="12">
    <source>
        <dbReference type="EMBL" id="KOO68384.1"/>
    </source>
</evidence>
<keyword evidence="6" id="KW-0067">ATP-binding</keyword>
<evidence type="ECO:0000256" key="6">
    <source>
        <dbReference type="ARBA" id="ARBA00022840"/>
    </source>
</evidence>
<dbReference type="EMBL" id="LFQU01000014">
    <property type="protein sequence ID" value="KOO68384.1"/>
    <property type="molecule type" value="Genomic_DNA"/>
</dbReference>
<dbReference type="InterPro" id="IPR046885">
    <property type="entry name" value="MnmA-like_C"/>
</dbReference>
<dbReference type="Pfam" id="PF20259">
    <property type="entry name" value="tRNA_Me_trans_M"/>
    <property type="match status" value="1"/>
</dbReference>
<dbReference type="InterPro" id="IPR046884">
    <property type="entry name" value="MnmA-like_central"/>
</dbReference>
<protein>
    <recommendedName>
        <fullName evidence="1">tRNA-uridine 2-sulfurtransferase</fullName>
        <ecNumber evidence="1">2.8.1.13</ecNumber>
    </recommendedName>
</protein>
<dbReference type="Proteomes" id="UP000036951">
    <property type="component" value="Unassembled WGS sequence"/>
</dbReference>
<dbReference type="Gene3D" id="2.40.30.10">
    <property type="entry name" value="Translation factors"/>
    <property type="match status" value="1"/>
</dbReference>
<dbReference type="SUPFAM" id="SSF52402">
    <property type="entry name" value="Adenine nucleotide alpha hydrolases-like"/>
    <property type="match status" value="1"/>
</dbReference>
<sequence>MENLKDKKIAVLLSGGVDSSVVVYELARQGLHPDCFYIKIGPEEEEEWDCSSEEDLEMATAVAARYGCRLQVIDCHKEYWEQVTKYTMDKVRNGLTPNPDVMCNRLIKFGAFDQKAGYDYDLIATGHYAQTEIIDGQKWLVTSPDPVKDQTDFLAQIYDWQLRKALFPIGHYMKEEVREIAEREHLVNAKRKDSQGICFLGKINYNDYIRRYLGENPGDVLELETGKKLGKHKGLWFHTIGQRHGLGFGGGPWYAVKKDMKQNILYVSKGYEPLTAYKKDFSIHDFHFLTCNPWGDAGEVSVTFKIRHTPEYHPARLERKADGEYVVHSEHLIQGVAPGQFCVVYDEDHHKCFGSAEISWSE</sequence>
<evidence type="ECO:0000256" key="7">
    <source>
        <dbReference type="ARBA" id="ARBA00022884"/>
    </source>
</evidence>
<dbReference type="NCBIfam" id="NF001138">
    <property type="entry name" value="PRK00143.1"/>
    <property type="match status" value="1"/>
</dbReference>
<dbReference type="Gene3D" id="2.30.30.280">
    <property type="entry name" value="Adenine nucleotide alpha hydrolases-like domains"/>
    <property type="match status" value="1"/>
</dbReference>
<dbReference type="GO" id="GO:0005524">
    <property type="term" value="F:ATP binding"/>
    <property type="evidence" value="ECO:0007669"/>
    <property type="project" value="UniProtKB-KW"/>
</dbReference>
<evidence type="ECO:0000256" key="2">
    <source>
        <dbReference type="ARBA" id="ARBA00022555"/>
    </source>
</evidence>
<keyword evidence="2" id="KW-0820">tRNA-binding</keyword>
<reference evidence="12 13" key="1">
    <citation type="submission" date="2015-06" db="EMBL/GenBank/DDBJ databases">
        <title>Prevotella sp. 109, sp. nov., a novel member of the family Prevotellaceae isolated from human faeces.</title>
        <authorList>
            <person name="Shkoporov A.N."/>
            <person name="Chaplin A.V."/>
            <person name="Kafarskaia L.I."/>
            <person name="Efimov B.A."/>
        </authorList>
    </citation>
    <scope>NUCLEOTIDE SEQUENCE [LARGE SCALE GENOMIC DNA]</scope>
    <source>
        <strain evidence="12 13">109</strain>
    </source>
</reference>
<evidence type="ECO:0000259" key="11">
    <source>
        <dbReference type="Pfam" id="PF20259"/>
    </source>
</evidence>
<dbReference type="NCBIfam" id="TIGR00420">
    <property type="entry name" value="trmU"/>
    <property type="match status" value="1"/>
</dbReference>
<evidence type="ECO:0000256" key="9">
    <source>
        <dbReference type="ARBA" id="ARBA00051542"/>
    </source>
</evidence>
<evidence type="ECO:0000259" key="10">
    <source>
        <dbReference type="Pfam" id="PF20258"/>
    </source>
</evidence>
<dbReference type="PANTHER" id="PTHR43052">
    <property type="match status" value="1"/>
</dbReference>
<dbReference type="OrthoDB" id="9800696at2"/>
<dbReference type="GO" id="GO:0103016">
    <property type="term" value="F:tRNA-uridine 2-sulfurtransferase activity"/>
    <property type="evidence" value="ECO:0007669"/>
    <property type="project" value="UniProtKB-EC"/>
</dbReference>
<evidence type="ECO:0000256" key="5">
    <source>
        <dbReference type="ARBA" id="ARBA00022741"/>
    </source>
</evidence>
<evidence type="ECO:0000256" key="3">
    <source>
        <dbReference type="ARBA" id="ARBA00022679"/>
    </source>
</evidence>
<dbReference type="CDD" id="cd01998">
    <property type="entry name" value="MnmA_TRMU-like"/>
    <property type="match status" value="1"/>
</dbReference>
<evidence type="ECO:0000256" key="4">
    <source>
        <dbReference type="ARBA" id="ARBA00022694"/>
    </source>
</evidence>
<evidence type="ECO:0000256" key="1">
    <source>
        <dbReference type="ARBA" id="ARBA00011949"/>
    </source>
</evidence>
<organism evidence="12 13">
    <name type="scientific">Xylanibacter rarus</name>
    <dbReference type="NCBI Taxonomy" id="1676614"/>
    <lineage>
        <taxon>Bacteria</taxon>
        <taxon>Pseudomonadati</taxon>
        <taxon>Bacteroidota</taxon>
        <taxon>Bacteroidia</taxon>
        <taxon>Bacteroidales</taxon>
        <taxon>Prevotellaceae</taxon>
        <taxon>Xylanibacter</taxon>
    </lineage>
</organism>
<feature type="domain" description="tRNA-specific 2-thiouridylase MnmA-like C-terminal" evidence="10">
    <location>
        <begin position="280"/>
        <end position="358"/>
    </location>
</feature>
<evidence type="ECO:0000256" key="8">
    <source>
        <dbReference type="ARBA" id="ARBA00023157"/>
    </source>
</evidence>
<keyword evidence="13" id="KW-1185">Reference proteome</keyword>
<dbReference type="Pfam" id="PF20258">
    <property type="entry name" value="tRNA_Me_trans_C"/>
    <property type="match status" value="1"/>
</dbReference>
<comment type="caution">
    <text evidence="12">The sequence shown here is derived from an EMBL/GenBank/DDBJ whole genome shotgun (WGS) entry which is preliminary data.</text>
</comment>
<dbReference type="FunFam" id="2.30.30.280:FF:000001">
    <property type="entry name" value="tRNA-specific 2-thiouridylase MnmA"/>
    <property type="match status" value="1"/>
</dbReference>
<dbReference type="Gene3D" id="3.40.50.620">
    <property type="entry name" value="HUPs"/>
    <property type="match status" value="1"/>
</dbReference>
<keyword evidence="3" id="KW-0808">Transferase</keyword>
<accession>A0A8E1QYP2</accession>
<dbReference type="AlphaFoldDB" id="A0A8E1QYP2"/>
<feature type="domain" description="tRNA-specific 2-thiouridylase MnmA-like central" evidence="11">
    <location>
        <begin position="207"/>
        <end position="269"/>
    </location>
</feature>
<keyword evidence="5" id="KW-0547">Nucleotide-binding</keyword>
<name>A0A8E1QYP2_9BACT</name>
<dbReference type="EC" id="2.8.1.13" evidence="1"/>
<dbReference type="InterPro" id="IPR004506">
    <property type="entry name" value="MnmA-like"/>
</dbReference>
<keyword evidence="4" id="KW-0819">tRNA processing</keyword>
<dbReference type="PANTHER" id="PTHR43052:SF1">
    <property type="entry name" value="TRNA-5-TAURINOMETHYLURIDINE 2-SULFURTRANSFERASE"/>
    <property type="match status" value="1"/>
</dbReference>
<dbReference type="InterPro" id="IPR023382">
    <property type="entry name" value="MnmA-like_central_sf"/>
</dbReference>
<proteinExistence type="predicted"/>
<dbReference type="RefSeq" id="WP_053398473.1">
    <property type="nucleotide sequence ID" value="NZ_LFQU01000014.1"/>
</dbReference>
<dbReference type="GO" id="GO:0008033">
    <property type="term" value="P:tRNA processing"/>
    <property type="evidence" value="ECO:0007669"/>
    <property type="project" value="UniProtKB-KW"/>
</dbReference>
<gene>
    <name evidence="12" type="ORF">ACU52_08420</name>
</gene>
<dbReference type="InterPro" id="IPR014729">
    <property type="entry name" value="Rossmann-like_a/b/a_fold"/>
</dbReference>
<comment type="catalytic activity">
    <reaction evidence="9">
        <text>S-sulfanyl-L-cysteinyl-[protein] + uridine(34) in tRNA + AH2 + ATP = 2-thiouridine(34) in tRNA + L-cysteinyl-[protein] + A + AMP + diphosphate + H(+)</text>
        <dbReference type="Rhea" id="RHEA:47032"/>
        <dbReference type="Rhea" id="RHEA-COMP:10131"/>
        <dbReference type="Rhea" id="RHEA-COMP:11726"/>
        <dbReference type="Rhea" id="RHEA-COMP:11727"/>
        <dbReference type="Rhea" id="RHEA-COMP:11728"/>
        <dbReference type="ChEBI" id="CHEBI:13193"/>
        <dbReference type="ChEBI" id="CHEBI:15378"/>
        <dbReference type="ChEBI" id="CHEBI:17499"/>
        <dbReference type="ChEBI" id="CHEBI:29950"/>
        <dbReference type="ChEBI" id="CHEBI:30616"/>
        <dbReference type="ChEBI" id="CHEBI:33019"/>
        <dbReference type="ChEBI" id="CHEBI:61963"/>
        <dbReference type="ChEBI" id="CHEBI:65315"/>
        <dbReference type="ChEBI" id="CHEBI:87170"/>
        <dbReference type="ChEBI" id="CHEBI:456215"/>
        <dbReference type="EC" id="2.8.1.13"/>
    </reaction>
</comment>
<keyword evidence="7" id="KW-0694">RNA-binding</keyword>
<dbReference type="InterPro" id="IPR051305">
    <property type="entry name" value="tRNA_2-thiouridylase_MnmA"/>
</dbReference>